<dbReference type="Pfam" id="PF21531">
    <property type="entry name" value="Rv2175c_wHTH"/>
    <property type="match status" value="1"/>
</dbReference>
<feature type="domain" description="Rv2175c C-terminal" evidence="1">
    <location>
        <begin position="87"/>
        <end position="139"/>
    </location>
</feature>
<evidence type="ECO:0000259" key="1">
    <source>
        <dbReference type="Pfam" id="PF18367"/>
    </source>
</evidence>
<dbReference type="AlphaFoldDB" id="A0A7Y9JVT9"/>
<evidence type="ECO:0000259" key="2">
    <source>
        <dbReference type="Pfam" id="PF21531"/>
    </source>
</evidence>
<proteinExistence type="predicted"/>
<dbReference type="Pfam" id="PF18367">
    <property type="entry name" value="Rv2175c_C"/>
    <property type="match status" value="1"/>
</dbReference>
<reference evidence="4 5" key="1">
    <citation type="submission" date="2020-07" db="EMBL/GenBank/DDBJ databases">
        <title>Sequencing the genomes of 1000 actinobacteria strains.</title>
        <authorList>
            <person name="Klenk H.-P."/>
        </authorList>
    </citation>
    <scope>NUCLEOTIDE SEQUENCE [LARGE SCALE GENOMIC DNA]</scope>
    <source>
        <strain evidence="4 5">DSM 24482</strain>
    </source>
</reference>
<dbReference type="InterPro" id="IPR041098">
    <property type="entry name" value="Rv2175c_C"/>
</dbReference>
<evidence type="ECO:0000313" key="6">
    <source>
        <dbReference type="Proteomes" id="UP000618382"/>
    </source>
</evidence>
<dbReference type="Proteomes" id="UP000618382">
    <property type="component" value="Unassembled WGS sequence"/>
</dbReference>
<protein>
    <submittedName>
        <fullName evidence="3">Transcriptional regulator</fullName>
    </submittedName>
</protein>
<dbReference type="EMBL" id="JACCBK010000001">
    <property type="protein sequence ID" value="NYD84963.1"/>
    <property type="molecule type" value="Genomic_DNA"/>
</dbReference>
<name>A0A7Y9JVT9_9CELL</name>
<dbReference type="RefSeq" id="WP_140458770.1">
    <property type="nucleotide sequence ID" value="NZ_BAABFI010000003.1"/>
</dbReference>
<accession>A0A7Y9JVT9</accession>
<dbReference type="GO" id="GO:0003677">
    <property type="term" value="F:DNA binding"/>
    <property type="evidence" value="ECO:0007669"/>
    <property type="project" value="InterPro"/>
</dbReference>
<evidence type="ECO:0000313" key="4">
    <source>
        <dbReference type="EMBL" id="NYD84963.1"/>
    </source>
</evidence>
<dbReference type="Proteomes" id="UP000577956">
    <property type="component" value="Unassembled WGS sequence"/>
</dbReference>
<sequence length="140" mass="14720">MSGRASDLPGDLDDIVGDWLTVPDVAERLGIEAGRVRRLLQEGRLLGVRRGTPPVVSVPAAFLVPGHLANPAAPDPTATAGSAVLSALQGTLTVLRDTGFDDAEAVRWFFTDEESLGATPIAALRAGRKTEVRRVAQALL</sequence>
<reference evidence="3 6" key="2">
    <citation type="submission" date="2021-01" db="EMBL/GenBank/DDBJ databases">
        <title>Whole genome shotgun sequence of Cellulomonas oligotrophica NBRC 109435.</title>
        <authorList>
            <person name="Komaki H."/>
            <person name="Tamura T."/>
        </authorList>
    </citation>
    <scope>NUCLEOTIDE SEQUENCE [LARGE SCALE GENOMIC DNA]</scope>
    <source>
        <strain evidence="3 6">NBRC 109435</strain>
    </source>
</reference>
<gene>
    <name evidence="4" type="ORF">BKA21_000512</name>
    <name evidence="3" type="ORF">Col01nite_11920</name>
</gene>
<dbReference type="EMBL" id="BONN01000002">
    <property type="protein sequence ID" value="GIG32033.1"/>
    <property type="molecule type" value="Genomic_DNA"/>
</dbReference>
<dbReference type="InterPro" id="IPR048576">
    <property type="entry name" value="Rv2175c_wHTH"/>
</dbReference>
<feature type="domain" description="DNA-binding protein Rv2175c wHTH" evidence="2">
    <location>
        <begin position="18"/>
        <end position="63"/>
    </location>
</feature>
<evidence type="ECO:0000313" key="5">
    <source>
        <dbReference type="Proteomes" id="UP000577956"/>
    </source>
</evidence>
<organism evidence="4 5">
    <name type="scientific">Cellulomonas oligotrophica</name>
    <dbReference type="NCBI Taxonomy" id="931536"/>
    <lineage>
        <taxon>Bacteria</taxon>
        <taxon>Bacillati</taxon>
        <taxon>Actinomycetota</taxon>
        <taxon>Actinomycetes</taxon>
        <taxon>Micrococcales</taxon>
        <taxon>Cellulomonadaceae</taxon>
        <taxon>Cellulomonas</taxon>
    </lineage>
</organism>
<evidence type="ECO:0000313" key="3">
    <source>
        <dbReference type="EMBL" id="GIG32033.1"/>
    </source>
</evidence>
<comment type="caution">
    <text evidence="4">The sequence shown here is derived from an EMBL/GenBank/DDBJ whole genome shotgun (WGS) entry which is preliminary data.</text>
</comment>
<keyword evidence="6" id="KW-1185">Reference proteome</keyword>